<dbReference type="PANTHER" id="PTHR37292">
    <property type="entry name" value="VNG6097C"/>
    <property type="match status" value="1"/>
</dbReference>
<reference evidence="2 3" key="1">
    <citation type="submission" date="2020-08" db="EMBL/GenBank/DDBJ databases">
        <title>Sequencing the genomes of 1000 actinobacteria strains.</title>
        <authorList>
            <person name="Klenk H.-P."/>
        </authorList>
    </citation>
    <scope>NUCLEOTIDE SEQUENCE [LARGE SCALE GENOMIC DNA]</scope>
    <source>
        <strain evidence="2 3">DSM 46887</strain>
    </source>
</reference>
<keyword evidence="3" id="KW-1185">Reference proteome</keyword>
<dbReference type="AlphaFoldDB" id="A0A7W9MEE5"/>
<feature type="domain" description="GmrSD restriction endonucleases N-terminal" evidence="1">
    <location>
        <begin position="19"/>
        <end position="238"/>
    </location>
</feature>
<dbReference type="Pfam" id="PF03235">
    <property type="entry name" value="GmrSD_N"/>
    <property type="match status" value="1"/>
</dbReference>
<dbReference type="PANTHER" id="PTHR37292:SF2">
    <property type="entry name" value="DUF262 DOMAIN-CONTAINING PROTEIN"/>
    <property type="match status" value="1"/>
</dbReference>
<evidence type="ECO:0000313" key="3">
    <source>
        <dbReference type="Proteomes" id="UP000540685"/>
    </source>
</evidence>
<sequence length="556" mass="62769">MEMPDDNEEITVLPEIYLLEQILNMIAAGELRVPKFQRPFVWRPEQMLNLFDSIERGYPIGSLLIWQTKQQLASLDEIGGLKIPPHRPGSQVAYILDGHQRLSTLFGGLKRPSDAPRSTEQRDWMWWIYRVLGDGDDRSTRYRHWKYGDRAPHTYLPMGSILRTMDFLAYARELSQARVPGGDITPFIDEAEQVAQRIKQYKMAAVRLVGGSLTHAVEVFSRVNSSGQSMTPDQMVTALTYATTGPDSLADRMEAIQERIAVSGFGEIPSLTIFRAILAISGEEDVQDTRWEALAKRVEGGLLSAVEATDLALEQAVDFLRSHAGVPLARLVPYNLQIMLLAAFFHFCPEPDKRQLVLLRRWFWTTSWSGHFAGANTTQVRQSLQEIKDFAAGNGTLRLGDQHARPFPQRFDLRSARVRAFILWELKEFPHRVNPDGTSLDPKNLLATSHTEAYRHVVNRRGIEGTSSPANRLVMTTPSRISVRQALIDLDPLTEEAVTRTHGISHEALRRLREGDDAGFIEVRLADLAAREREFMAELGVKHADELLGEADIDTE</sequence>
<comment type="caution">
    <text evidence="2">The sequence shown here is derived from an EMBL/GenBank/DDBJ whole genome shotgun (WGS) entry which is preliminary data.</text>
</comment>
<accession>A0A7W9MEE5</accession>
<protein>
    <recommendedName>
        <fullName evidence="1">GmrSD restriction endonucleases N-terminal domain-containing protein</fullName>
    </recommendedName>
</protein>
<dbReference type="EMBL" id="JACHMP010000001">
    <property type="protein sequence ID" value="MBB5817705.1"/>
    <property type="molecule type" value="Genomic_DNA"/>
</dbReference>
<organism evidence="2 3">
    <name type="scientific">Streptosporangium becharense</name>
    <dbReference type="NCBI Taxonomy" id="1816182"/>
    <lineage>
        <taxon>Bacteria</taxon>
        <taxon>Bacillati</taxon>
        <taxon>Actinomycetota</taxon>
        <taxon>Actinomycetes</taxon>
        <taxon>Streptosporangiales</taxon>
        <taxon>Streptosporangiaceae</taxon>
        <taxon>Streptosporangium</taxon>
    </lineage>
</organism>
<proteinExistence type="predicted"/>
<evidence type="ECO:0000259" key="1">
    <source>
        <dbReference type="Pfam" id="PF03235"/>
    </source>
</evidence>
<name>A0A7W9MEE5_9ACTN</name>
<dbReference type="Proteomes" id="UP000540685">
    <property type="component" value="Unassembled WGS sequence"/>
</dbReference>
<gene>
    <name evidence="2" type="ORF">F4562_000767</name>
</gene>
<dbReference type="InterPro" id="IPR004919">
    <property type="entry name" value="GmrSD_N"/>
</dbReference>
<evidence type="ECO:0000313" key="2">
    <source>
        <dbReference type="EMBL" id="MBB5817705.1"/>
    </source>
</evidence>